<feature type="chain" id="PRO_5042922504" description="SID1 transmembrane family member 1" evidence="9">
    <location>
        <begin position="19"/>
        <end position="758"/>
    </location>
</feature>
<keyword evidence="3 8" id="KW-0812">Transmembrane</keyword>
<evidence type="ECO:0000313" key="11">
    <source>
        <dbReference type="Proteomes" id="UP001353858"/>
    </source>
</evidence>
<feature type="transmembrane region" description="Helical" evidence="8">
    <location>
        <begin position="439"/>
        <end position="457"/>
    </location>
</feature>
<feature type="transmembrane region" description="Helical" evidence="8">
    <location>
        <begin position="559"/>
        <end position="580"/>
    </location>
</feature>
<comment type="similarity">
    <text evidence="2">Belongs to the SID1 family.</text>
</comment>
<evidence type="ECO:0000256" key="5">
    <source>
        <dbReference type="ARBA" id="ARBA00022989"/>
    </source>
</evidence>
<dbReference type="GO" id="GO:0003725">
    <property type="term" value="F:double-stranded RNA binding"/>
    <property type="evidence" value="ECO:0007669"/>
    <property type="project" value="TreeGrafter"/>
</dbReference>
<proteinExistence type="inferred from homology"/>
<organism evidence="10 11">
    <name type="scientific">Aquatica leii</name>
    <dbReference type="NCBI Taxonomy" id="1421715"/>
    <lineage>
        <taxon>Eukaryota</taxon>
        <taxon>Metazoa</taxon>
        <taxon>Ecdysozoa</taxon>
        <taxon>Arthropoda</taxon>
        <taxon>Hexapoda</taxon>
        <taxon>Insecta</taxon>
        <taxon>Pterygota</taxon>
        <taxon>Neoptera</taxon>
        <taxon>Endopterygota</taxon>
        <taxon>Coleoptera</taxon>
        <taxon>Polyphaga</taxon>
        <taxon>Elateriformia</taxon>
        <taxon>Elateroidea</taxon>
        <taxon>Lampyridae</taxon>
        <taxon>Luciolinae</taxon>
        <taxon>Aquatica</taxon>
    </lineage>
</organism>
<evidence type="ECO:0000256" key="1">
    <source>
        <dbReference type="ARBA" id="ARBA00004141"/>
    </source>
</evidence>
<sequence>MMLLLLSSLLFNCIAVNCIPNFEANAFEGNYSTNIEVTLNHNKEHVILFKDSKSIIPYTVYVWSVQTEFDQPIFVVIRQQRHVTSWQIPYHVATRTSALEFTSTSKTLCHNNMDLITQLPRNRTDTTFPELHKELSISLSTSSRALEKVFVRVEEVGLFYIKEFQNYNIIAAVSHPRYYYYQFPDVNHEHYSNTVILEATSEDTTCMTISIQNASCPMSDNIKDITFNGMYQTVQTKGGIIIKQKDYPNGFFIVFLVKGDNSGCNQDSSAIPKRFRVSPPVFNFTTVVNFQIKPTISTKSYYVAAFSVLGGLLIFYVIFFTSTWGFYRCANLWRKRGSRTSENISIDRLDITLDTLDSRLASSRLKLSDLARKDPRHFEKKSYTFLWHVVSIAIFYGIPVVQLVVTYQRVVNASGNLDVCYYNFLCAHPAFNLSDFNHIYSNIGYIFMGLLFVFITLYRHKFLIYKIGHGIPKHYGLFYAMGVALIMEGILSASYHVCPNQSNFQFDTSFMYVMAALCMVQLYQKRHPDINATAYATFVALGIAIFAAMVGVLNGHISLWITFIVLYIVFCLYVSCNIYFISYVKIGLSSVYHEWYVDRDLTKAFGPKRKTHFIILLIANIINIILACMGIACYYMGTDFATFLLGILMGNTVLYALVYIIMKLVYREKICMQATIYGVLGLIVWGGAMYFFMSNTSLWNVSAAESKKYNQHCIFLDFYDNHDVWHLLSAVAMFFSFMLLLTMDDDLINTPHSDIMVF</sequence>
<feature type="transmembrane region" description="Helical" evidence="8">
    <location>
        <begin position="674"/>
        <end position="693"/>
    </location>
</feature>
<feature type="transmembrane region" description="Helical" evidence="8">
    <location>
        <begin position="724"/>
        <end position="743"/>
    </location>
</feature>
<feature type="signal peptide" evidence="9">
    <location>
        <begin position="1"/>
        <end position="18"/>
    </location>
</feature>
<feature type="transmembrane region" description="Helical" evidence="8">
    <location>
        <begin position="301"/>
        <end position="327"/>
    </location>
</feature>
<dbReference type="InterPro" id="IPR025958">
    <property type="entry name" value="SID1_TM_fam"/>
</dbReference>
<dbReference type="PANTHER" id="PTHR12185:SF14">
    <property type="entry name" value="CHOLESTEROL UPTAKE PROTEIN 1"/>
    <property type="match status" value="1"/>
</dbReference>
<evidence type="ECO:0000256" key="3">
    <source>
        <dbReference type="ARBA" id="ARBA00022692"/>
    </source>
</evidence>
<feature type="transmembrane region" description="Helical" evidence="8">
    <location>
        <begin position="535"/>
        <end position="553"/>
    </location>
</feature>
<evidence type="ECO:0000256" key="2">
    <source>
        <dbReference type="ARBA" id="ARBA00006618"/>
    </source>
</evidence>
<dbReference type="GO" id="GO:0005886">
    <property type="term" value="C:plasma membrane"/>
    <property type="evidence" value="ECO:0007669"/>
    <property type="project" value="TreeGrafter"/>
</dbReference>
<protein>
    <recommendedName>
        <fullName evidence="12">SID1 transmembrane family member 1</fullName>
    </recommendedName>
</protein>
<evidence type="ECO:0000313" key="10">
    <source>
        <dbReference type="EMBL" id="KAK4875464.1"/>
    </source>
</evidence>
<dbReference type="GO" id="GO:0051033">
    <property type="term" value="F:RNA transmembrane transporter activity"/>
    <property type="evidence" value="ECO:0007669"/>
    <property type="project" value="TreeGrafter"/>
</dbReference>
<keyword evidence="4 9" id="KW-0732">Signal</keyword>
<dbReference type="AlphaFoldDB" id="A0AAN7PSC5"/>
<feature type="transmembrane region" description="Helical" evidence="8">
    <location>
        <begin position="503"/>
        <end position="523"/>
    </location>
</feature>
<feature type="transmembrane region" description="Helical" evidence="8">
    <location>
        <begin position="385"/>
        <end position="405"/>
    </location>
</feature>
<name>A0AAN7PSC5_9COLE</name>
<evidence type="ECO:0000256" key="6">
    <source>
        <dbReference type="ARBA" id="ARBA00023136"/>
    </source>
</evidence>
<feature type="transmembrane region" description="Helical" evidence="8">
    <location>
        <begin position="613"/>
        <end position="637"/>
    </location>
</feature>
<comment type="subcellular location">
    <subcellularLocation>
        <location evidence="1">Membrane</location>
        <topology evidence="1">Multi-pass membrane protein</topology>
    </subcellularLocation>
</comment>
<keyword evidence="5 8" id="KW-1133">Transmembrane helix</keyword>
<evidence type="ECO:0000256" key="8">
    <source>
        <dbReference type="SAM" id="Phobius"/>
    </source>
</evidence>
<feature type="transmembrane region" description="Helical" evidence="8">
    <location>
        <begin position="477"/>
        <end position="497"/>
    </location>
</feature>
<dbReference type="GO" id="GO:0005764">
    <property type="term" value="C:lysosome"/>
    <property type="evidence" value="ECO:0007669"/>
    <property type="project" value="TreeGrafter"/>
</dbReference>
<dbReference type="PANTHER" id="PTHR12185">
    <property type="entry name" value="SID1 TRANSMEMBRANE FAMILY MEMEBER"/>
    <property type="match status" value="1"/>
</dbReference>
<dbReference type="Proteomes" id="UP001353858">
    <property type="component" value="Unassembled WGS sequence"/>
</dbReference>
<keyword evidence="7" id="KW-0325">Glycoprotein</keyword>
<dbReference type="Pfam" id="PF13965">
    <property type="entry name" value="SID-1_RNA_chan"/>
    <property type="match status" value="1"/>
</dbReference>
<dbReference type="EMBL" id="JARPUR010000005">
    <property type="protein sequence ID" value="KAK4875464.1"/>
    <property type="molecule type" value="Genomic_DNA"/>
</dbReference>
<evidence type="ECO:0008006" key="12">
    <source>
        <dbReference type="Google" id="ProtNLM"/>
    </source>
</evidence>
<gene>
    <name evidence="10" type="ORF">RN001_011886</name>
</gene>
<feature type="transmembrane region" description="Helical" evidence="8">
    <location>
        <begin position="643"/>
        <end position="662"/>
    </location>
</feature>
<reference evidence="11" key="1">
    <citation type="submission" date="2023-01" db="EMBL/GenBank/DDBJ databases">
        <title>Key to firefly adult light organ development and bioluminescence: homeobox transcription factors regulate luciferase expression and transportation to peroxisome.</title>
        <authorList>
            <person name="Fu X."/>
        </authorList>
    </citation>
    <scope>NUCLEOTIDE SEQUENCE [LARGE SCALE GENOMIC DNA]</scope>
</reference>
<comment type="caution">
    <text evidence="10">The sequence shown here is derived from an EMBL/GenBank/DDBJ whole genome shotgun (WGS) entry which is preliminary data.</text>
</comment>
<keyword evidence="11" id="KW-1185">Reference proteome</keyword>
<evidence type="ECO:0000256" key="4">
    <source>
        <dbReference type="ARBA" id="ARBA00022729"/>
    </source>
</evidence>
<accession>A0AAN7PSC5</accession>
<keyword evidence="6 8" id="KW-0472">Membrane</keyword>
<evidence type="ECO:0000256" key="9">
    <source>
        <dbReference type="SAM" id="SignalP"/>
    </source>
</evidence>
<evidence type="ECO:0000256" key="7">
    <source>
        <dbReference type="ARBA" id="ARBA00023180"/>
    </source>
</evidence>